<keyword evidence="2" id="KW-1185">Reference proteome</keyword>
<accession>A0ABN9SAU1</accession>
<protein>
    <recommendedName>
        <fullName evidence="3">DNA helicase</fullName>
    </recommendedName>
</protein>
<gene>
    <name evidence="1" type="ORF">PCOR1329_LOCUS28076</name>
</gene>
<dbReference type="SUPFAM" id="SSF52540">
    <property type="entry name" value="P-loop containing nucleoside triphosphate hydrolases"/>
    <property type="match status" value="1"/>
</dbReference>
<dbReference type="EMBL" id="CAUYUJ010010291">
    <property type="protein sequence ID" value="CAK0828985.1"/>
    <property type="molecule type" value="Genomic_DNA"/>
</dbReference>
<reference evidence="1" key="1">
    <citation type="submission" date="2023-10" db="EMBL/GenBank/DDBJ databases">
        <authorList>
            <person name="Chen Y."/>
            <person name="Shah S."/>
            <person name="Dougan E. K."/>
            <person name="Thang M."/>
            <person name="Chan C."/>
        </authorList>
    </citation>
    <scope>NUCLEOTIDE SEQUENCE [LARGE SCALE GENOMIC DNA]</scope>
</reference>
<sequence>MGWEHEVHFMKTAPMSSMASNIGGKTFHNFSKLGIDLITGVENVSVELLDAVHRQVKDSTRDKGNPWAVDARAPKQFAMLGGLNLVLLGDLWQIPPVRTLSIAANPFMKWSANVGRMLEMFWTEGLPRSATHRYALTQSHRCPDPWWRSFLAEARAGSLSDRMYDFAHGFPADVPGSWMPASPGSAEASAGHLGCGKAKCRALWTCELLSALTAARNAVGAAASPLRATPDSGRSKESLANARQKWLMHPENKTGGVPGVLPIFEGMRARFATTENAEAGACKPSWGTVTGWVLHPDDSKLVKEQRAEPELVLQHVPDAIMPAGVLPVKLKEVPWDRSPGFKAMVERAGFPLVPHFAAAAHCVTGSTLPQAIVDLLDARTTPRSSMAPTGYVAISRARRADDLIITQPFSPMLFRQGHQTGPWLLHSLTSGEMTTEQAKASWAKAEREAASRSSKKLVDATFQCADCHQREKTGNFPDSGMRTSDSLEHAVAVLSQGAWGRCAFCVQKRTSASGAPAAAAAPFAAEGRDVLVCKRCKEPKHLTNFRRSEVNDPKGRGALDLAVCVARTPERQHFDVLSAARLLKCRICKRGVPAEQLDAAFF</sequence>
<proteinExistence type="predicted"/>
<evidence type="ECO:0000313" key="2">
    <source>
        <dbReference type="Proteomes" id="UP001189429"/>
    </source>
</evidence>
<dbReference type="Proteomes" id="UP001189429">
    <property type="component" value="Unassembled WGS sequence"/>
</dbReference>
<name>A0ABN9SAU1_9DINO</name>
<comment type="caution">
    <text evidence="1">The sequence shown here is derived from an EMBL/GenBank/DDBJ whole genome shotgun (WGS) entry which is preliminary data.</text>
</comment>
<dbReference type="InterPro" id="IPR027417">
    <property type="entry name" value="P-loop_NTPase"/>
</dbReference>
<organism evidence="1 2">
    <name type="scientific">Prorocentrum cordatum</name>
    <dbReference type="NCBI Taxonomy" id="2364126"/>
    <lineage>
        <taxon>Eukaryota</taxon>
        <taxon>Sar</taxon>
        <taxon>Alveolata</taxon>
        <taxon>Dinophyceae</taxon>
        <taxon>Prorocentrales</taxon>
        <taxon>Prorocentraceae</taxon>
        <taxon>Prorocentrum</taxon>
    </lineage>
</organism>
<evidence type="ECO:0008006" key="3">
    <source>
        <dbReference type="Google" id="ProtNLM"/>
    </source>
</evidence>
<evidence type="ECO:0000313" key="1">
    <source>
        <dbReference type="EMBL" id="CAK0828985.1"/>
    </source>
</evidence>